<dbReference type="OrthoDB" id="5090581at2759"/>
<keyword evidence="1" id="KW-0175">Coiled coil</keyword>
<name>A0A9P4P2R5_9PEZI</name>
<protein>
    <submittedName>
        <fullName evidence="2">Uncharacterized protein</fullName>
    </submittedName>
</protein>
<feature type="non-terminal residue" evidence="2">
    <location>
        <position position="470"/>
    </location>
</feature>
<dbReference type="AlphaFoldDB" id="A0A9P4P2R5"/>
<evidence type="ECO:0000256" key="1">
    <source>
        <dbReference type="SAM" id="Coils"/>
    </source>
</evidence>
<evidence type="ECO:0000313" key="3">
    <source>
        <dbReference type="Proteomes" id="UP000800235"/>
    </source>
</evidence>
<gene>
    <name evidence="2" type="ORF">EJ08DRAFT_644697</name>
</gene>
<reference evidence="2" key="1">
    <citation type="journal article" date="2020" name="Stud. Mycol.">
        <title>101 Dothideomycetes genomes: a test case for predicting lifestyles and emergence of pathogens.</title>
        <authorList>
            <person name="Haridas S."/>
            <person name="Albert R."/>
            <person name="Binder M."/>
            <person name="Bloem J."/>
            <person name="Labutti K."/>
            <person name="Salamov A."/>
            <person name="Andreopoulos B."/>
            <person name="Baker S."/>
            <person name="Barry K."/>
            <person name="Bills G."/>
            <person name="Bluhm B."/>
            <person name="Cannon C."/>
            <person name="Castanera R."/>
            <person name="Culley D."/>
            <person name="Daum C."/>
            <person name="Ezra D."/>
            <person name="Gonzalez J."/>
            <person name="Henrissat B."/>
            <person name="Kuo A."/>
            <person name="Liang C."/>
            <person name="Lipzen A."/>
            <person name="Lutzoni F."/>
            <person name="Magnuson J."/>
            <person name="Mondo S."/>
            <person name="Nolan M."/>
            <person name="Ohm R."/>
            <person name="Pangilinan J."/>
            <person name="Park H.-J."/>
            <person name="Ramirez L."/>
            <person name="Alfaro M."/>
            <person name="Sun H."/>
            <person name="Tritt A."/>
            <person name="Yoshinaga Y."/>
            <person name="Zwiers L.-H."/>
            <person name="Turgeon B."/>
            <person name="Goodwin S."/>
            <person name="Spatafora J."/>
            <person name="Crous P."/>
            <person name="Grigoriev I."/>
        </authorList>
    </citation>
    <scope>NUCLEOTIDE SEQUENCE</scope>
    <source>
        <strain evidence="2">CBS 130266</strain>
    </source>
</reference>
<organism evidence="2 3">
    <name type="scientific">Tothia fuscella</name>
    <dbReference type="NCBI Taxonomy" id="1048955"/>
    <lineage>
        <taxon>Eukaryota</taxon>
        <taxon>Fungi</taxon>
        <taxon>Dikarya</taxon>
        <taxon>Ascomycota</taxon>
        <taxon>Pezizomycotina</taxon>
        <taxon>Dothideomycetes</taxon>
        <taxon>Pleosporomycetidae</taxon>
        <taxon>Venturiales</taxon>
        <taxon>Cylindrosympodiaceae</taxon>
        <taxon>Tothia</taxon>
    </lineage>
</organism>
<keyword evidence="3" id="KW-1185">Reference proteome</keyword>
<proteinExistence type="predicted"/>
<dbReference type="EMBL" id="MU007010">
    <property type="protein sequence ID" value="KAF2436321.1"/>
    <property type="molecule type" value="Genomic_DNA"/>
</dbReference>
<sequence>MAEFFKEALSKGLKDVGKLVGSQTASAGGKKLFEIAYNAITGDGASQELKQIEAAIHKLDDDLKKLSEQIHQFELTVLTTNANGHANTITELYKEYIGDLKSLAEHAQKPTEKAPGSNETLFDRAKGALKRTGEIIRAKSIATELVGIHEALVGDLGQQGLLKSARVTDLKPGPRGFLNHYVFMRTIFLKYWVAQEKGIILMEWMSVAASGLDFIGEDSKDGTKGPISIARDNLSAQERHFNNLIGPHIVLLCRSLIAYPKDEHKQWIYSEPNKVWDLLWLPVKIYPVIRDSKNGYHITSDFSRERTQMIIDSGTHFVVQPQEPSRDRSLIKVCFALIGVEKDTLISPTVDCRFRISVTVGRDTFYLHFGNPYRNVGEYALISKEREWSNWRIIANETAGRLNFQFAKDDWGTQKDWWLNCHWGAKICWGTNRDNYEHTAAFVGIPNRDGNDIYQSFRIESDPLPGEEVL</sequence>
<dbReference type="Proteomes" id="UP000800235">
    <property type="component" value="Unassembled WGS sequence"/>
</dbReference>
<comment type="caution">
    <text evidence="2">The sequence shown here is derived from an EMBL/GenBank/DDBJ whole genome shotgun (WGS) entry which is preliminary data.</text>
</comment>
<accession>A0A9P4P2R5</accession>
<evidence type="ECO:0000313" key="2">
    <source>
        <dbReference type="EMBL" id="KAF2436321.1"/>
    </source>
</evidence>
<feature type="coiled-coil region" evidence="1">
    <location>
        <begin position="49"/>
        <end position="76"/>
    </location>
</feature>